<evidence type="ECO:0000313" key="2">
    <source>
        <dbReference type="EMBL" id="WXG66880.1"/>
    </source>
</evidence>
<dbReference type="InterPro" id="IPR051534">
    <property type="entry name" value="CBASS_pafABC_assoc_protein"/>
</dbReference>
<keyword evidence="3" id="KW-1185">Reference proteome</keyword>
<evidence type="ECO:0000259" key="1">
    <source>
        <dbReference type="Pfam" id="PF08279"/>
    </source>
</evidence>
<dbReference type="Proteomes" id="UP001432000">
    <property type="component" value="Chromosome"/>
</dbReference>
<reference evidence="2 3" key="1">
    <citation type="submission" date="2024-03" db="EMBL/GenBank/DDBJ databases">
        <title>Natural products discovery in diverse microorganisms through a two-stage MS feature dereplication strategy.</title>
        <authorList>
            <person name="Zhang R."/>
        </authorList>
    </citation>
    <scope>NUCLEOTIDE SEQUENCE [LARGE SCALE GENOMIC DNA]</scope>
    <source>
        <strain evidence="2 3">18930</strain>
    </source>
</reference>
<proteinExistence type="predicted"/>
<name>A0ABZ2PDA9_9NOCA</name>
<dbReference type="PANTHER" id="PTHR34580:SF1">
    <property type="entry name" value="PROTEIN PAFC"/>
    <property type="match status" value="1"/>
</dbReference>
<gene>
    <name evidence="2" type="ORF">WDS16_16565</name>
</gene>
<evidence type="ECO:0000313" key="3">
    <source>
        <dbReference type="Proteomes" id="UP001432000"/>
    </source>
</evidence>
<dbReference type="InterPro" id="IPR013196">
    <property type="entry name" value="HTH_11"/>
</dbReference>
<protein>
    <submittedName>
        <fullName evidence="2">HTH domain-containing protein</fullName>
    </submittedName>
</protein>
<dbReference type="EMBL" id="CP147846">
    <property type="protein sequence ID" value="WXG66880.1"/>
    <property type="molecule type" value="Genomic_DNA"/>
</dbReference>
<dbReference type="InterPro" id="IPR036390">
    <property type="entry name" value="WH_DNA-bd_sf"/>
</dbReference>
<accession>A0ABZ2PDA9</accession>
<dbReference type="Pfam" id="PF08279">
    <property type="entry name" value="HTH_11"/>
    <property type="match status" value="1"/>
</dbReference>
<dbReference type="Gene3D" id="1.10.10.10">
    <property type="entry name" value="Winged helix-like DNA-binding domain superfamily/Winged helix DNA-binding domain"/>
    <property type="match status" value="1"/>
</dbReference>
<feature type="domain" description="Helix-turn-helix type 11" evidence="1">
    <location>
        <begin position="43"/>
        <end position="94"/>
    </location>
</feature>
<dbReference type="PANTHER" id="PTHR34580">
    <property type="match status" value="1"/>
</dbReference>
<dbReference type="InterPro" id="IPR036388">
    <property type="entry name" value="WH-like_DNA-bd_sf"/>
</dbReference>
<sequence>MTGNVRRITATPVSGIGNNRQIVPRNTSAESRDNHLTLRRVVRQQRLIEILADSAIPLSTEVLAEKLRVSVRTVERDRRRLVSSGVPIVSVPGTNGGSRLPRHTRPSPVNLSFEEIAALIAALAALGPTETDSADSAMKALVAAISPAPTAKEVEG</sequence>
<organism evidence="2 3">
    <name type="scientific">Rhodococcus sovatensis</name>
    <dbReference type="NCBI Taxonomy" id="1805840"/>
    <lineage>
        <taxon>Bacteria</taxon>
        <taxon>Bacillati</taxon>
        <taxon>Actinomycetota</taxon>
        <taxon>Actinomycetes</taxon>
        <taxon>Mycobacteriales</taxon>
        <taxon>Nocardiaceae</taxon>
        <taxon>Rhodococcus</taxon>
    </lineage>
</organism>
<dbReference type="RefSeq" id="WP_338886318.1">
    <property type="nucleotide sequence ID" value="NZ_CP147846.1"/>
</dbReference>
<dbReference type="SUPFAM" id="SSF46785">
    <property type="entry name" value="Winged helix' DNA-binding domain"/>
    <property type="match status" value="1"/>
</dbReference>